<evidence type="ECO:0000313" key="2">
    <source>
        <dbReference type="EMBL" id="KAJ1169729.1"/>
    </source>
</evidence>
<organism evidence="2 3">
    <name type="scientific">Pleurodeles waltl</name>
    <name type="common">Iberian ribbed newt</name>
    <dbReference type="NCBI Taxonomy" id="8319"/>
    <lineage>
        <taxon>Eukaryota</taxon>
        <taxon>Metazoa</taxon>
        <taxon>Chordata</taxon>
        <taxon>Craniata</taxon>
        <taxon>Vertebrata</taxon>
        <taxon>Euteleostomi</taxon>
        <taxon>Amphibia</taxon>
        <taxon>Batrachia</taxon>
        <taxon>Caudata</taxon>
        <taxon>Salamandroidea</taxon>
        <taxon>Salamandridae</taxon>
        <taxon>Pleurodelinae</taxon>
        <taxon>Pleurodeles</taxon>
    </lineage>
</organism>
<sequence length="218" mass="23397">MVRAAVSALYACFTKVKLPAGTASLPLRFMFACGGSHPPAPSVELYYIASIRRLPPGPKPFWERNPKLHLGYWCHGGATGNEPGLTQLLRAHNAEGSSYTTVNGSTLPRATSASAAAQYGQTVVVSCRPGTKALRPGSYLFDLRSMVVSGRVKLDITVQKESDMVCRRFHGEPKPGCEGSEPRTSRGRLPEDLGEAGPSAWHGEADSLQRARDAPAAY</sequence>
<comment type="caution">
    <text evidence="2">The sequence shown here is derived from an EMBL/GenBank/DDBJ whole genome shotgun (WGS) entry which is preliminary data.</text>
</comment>
<dbReference type="EMBL" id="JANPWB010000007">
    <property type="protein sequence ID" value="KAJ1169729.1"/>
    <property type="molecule type" value="Genomic_DNA"/>
</dbReference>
<feature type="compositionally biased region" description="Basic and acidic residues" evidence="1">
    <location>
        <begin position="203"/>
        <end position="218"/>
    </location>
</feature>
<accession>A0AAV7SZR4</accession>
<gene>
    <name evidence="2" type="ORF">NDU88_001620</name>
</gene>
<dbReference type="AlphaFoldDB" id="A0AAV7SZR4"/>
<feature type="compositionally biased region" description="Basic and acidic residues" evidence="1">
    <location>
        <begin position="169"/>
        <end position="191"/>
    </location>
</feature>
<protein>
    <submittedName>
        <fullName evidence="2">Uncharacterized protein</fullName>
    </submittedName>
</protein>
<evidence type="ECO:0000313" key="3">
    <source>
        <dbReference type="Proteomes" id="UP001066276"/>
    </source>
</evidence>
<proteinExistence type="predicted"/>
<dbReference type="Proteomes" id="UP001066276">
    <property type="component" value="Chromosome 4_1"/>
</dbReference>
<feature type="region of interest" description="Disordered" evidence="1">
    <location>
        <begin position="169"/>
        <end position="218"/>
    </location>
</feature>
<reference evidence="2" key="1">
    <citation type="journal article" date="2022" name="bioRxiv">
        <title>Sequencing and chromosome-scale assembly of the giantPleurodeles waltlgenome.</title>
        <authorList>
            <person name="Brown T."/>
            <person name="Elewa A."/>
            <person name="Iarovenko S."/>
            <person name="Subramanian E."/>
            <person name="Araus A.J."/>
            <person name="Petzold A."/>
            <person name="Susuki M."/>
            <person name="Suzuki K.-i.T."/>
            <person name="Hayashi T."/>
            <person name="Toyoda A."/>
            <person name="Oliveira C."/>
            <person name="Osipova E."/>
            <person name="Leigh N.D."/>
            <person name="Simon A."/>
            <person name="Yun M.H."/>
        </authorList>
    </citation>
    <scope>NUCLEOTIDE SEQUENCE</scope>
    <source>
        <strain evidence="2">20211129_DDA</strain>
        <tissue evidence="2">Liver</tissue>
    </source>
</reference>
<keyword evidence="3" id="KW-1185">Reference proteome</keyword>
<evidence type="ECO:0000256" key="1">
    <source>
        <dbReference type="SAM" id="MobiDB-lite"/>
    </source>
</evidence>
<name>A0AAV7SZR4_PLEWA</name>